<dbReference type="EMBL" id="JBGCUO010000001">
    <property type="protein sequence ID" value="MEY1661169.1"/>
    <property type="molecule type" value="Genomic_DNA"/>
</dbReference>
<proteinExistence type="predicted"/>
<dbReference type="InterPro" id="IPR020449">
    <property type="entry name" value="Tscrpt_reg_AraC-type_HTH"/>
</dbReference>
<keyword evidence="2" id="KW-0238">DNA-binding</keyword>
<keyword evidence="3" id="KW-0804">Transcription</keyword>
<dbReference type="PANTHER" id="PTHR47894:SF1">
    <property type="entry name" value="HTH-TYPE TRANSCRIPTIONAL REGULATOR VQSM"/>
    <property type="match status" value="1"/>
</dbReference>
<dbReference type="Gene3D" id="1.10.10.60">
    <property type="entry name" value="Homeodomain-like"/>
    <property type="match status" value="1"/>
</dbReference>
<evidence type="ECO:0000256" key="3">
    <source>
        <dbReference type="ARBA" id="ARBA00023163"/>
    </source>
</evidence>
<dbReference type="Pfam" id="PF12833">
    <property type="entry name" value="HTH_18"/>
    <property type="match status" value="1"/>
</dbReference>
<dbReference type="Pfam" id="PF12625">
    <property type="entry name" value="Arabinose_bd"/>
    <property type="match status" value="1"/>
</dbReference>
<evidence type="ECO:0000313" key="6">
    <source>
        <dbReference type="Proteomes" id="UP001562065"/>
    </source>
</evidence>
<dbReference type="PRINTS" id="PR00032">
    <property type="entry name" value="HTHARAC"/>
</dbReference>
<evidence type="ECO:0000256" key="1">
    <source>
        <dbReference type="ARBA" id="ARBA00023015"/>
    </source>
</evidence>
<reference evidence="5 6" key="1">
    <citation type="submission" date="2024-07" db="EMBL/GenBank/DDBJ databases">
        <authorList>
            <person name="Ren Q."/>
        </authorList>
    </citation>
    <scope>NUCLEOTIDE SEQUENCE [LARGE SCALE GENOMIC DNA]</scope>
    <source>
        <strain evidence="5 6">REN37</strain>
    </source>
</reference>
<sequence length="324" mass="35436">MATFLTCSGTTVTLRFAQALADAAARLGMAVPPWPTAGERVAMAELDRFWDQLCHSADPLIGLRLGLALQVGHLDITGLLLMSCSNYAESMAALVEYAPLIGGVGFQLHSEGERQQLQVQSAFRTRPAQRVEAVLTMILQLSRSNTGGRFEPTRLLLRHAPLAAAADYSKLLGCPVMFGAAIDALEFSSAQLALPLEQANPGVRDHLVQLADVGLAQVAAQSTRQRVTALLRVHPQWNKDQVAARLHLSGRHLARKLADEGVSFRQLQDQQRFALAQRLLRTDGRIQEIAEQLGFSDESAFAKAFRRWSGMSPSQFRNALDPPH</sequence>
<evidence type="ECO:0000256" key="2">
    <source>
        <dbReference type="ARBA" id="ARBA00023125"/>
    </source>
</evidence>
<dbReference type="PANTHER" id="PTHR47894">
    <property type="entry name" value="HTH-TYPE TRANSCRIPTIONAL REGULATOR GADX"/>
    <property type="match status" value="1"/>
</dbReference>
<evidence type="ECO:0000259" key="4">
    <source>
        <dbReference type="PROSITE" id="PS01124"/>
    </source>
</evidence>
<dbReference type="SUPFAM" id="SSF46689">
    <property type="entry name" value="Homeodomain-like"/>
    <property type="match status" value="1"/>
</dbReference>
<dbReference type="InterPro" id="IPR009057">
    <property type="entry name" value="Homeodomain-like_sf"/>
</dbReference>
<dbReference type="SMART" id="SM00342">
    <property type="entry name" value="HTH_ARAC"/>
    <property type="match status" value="1"/>
</dbReference>
<keyword evidence="1" id="KW-0805">Transcription regulation</keyword>
<dbReference type="PROSITE" id="PS01124">
    <property type="entry name" value="HTH_ARAC_FAMILY_2"/>
    <property type="match status" value="1"/>
</dbReference>
<feature type="domain" description="HTH araC/xylS-type" evidence="4">
    <location>
        <begin position="221"/>
        <end position="319"/>
    </location>
</feature>
<dbReference type="RefSeq" id="WP_369454415.1">
    <property type="nucleotide sequence ID" value="NZ_JBGCUO010000001.1"/>
</dbReference>
<accession>A0ABV4AE97</accession>
<organism evidence="5 6">
    <name type="scientific">Isoalcanivorax beigongshangi</name>
    <dbReference type="NCBI Taxonomy" id="3238810"/>
    <lineage>
        <taxon>Bacteria</taxon>
        <taxon>Pseudomonadati</taxon>
        <taxon>Pseudomonadota</taxon>
        <taxon>Gammaproteobacteria</taxon>
        <taxon>Oceanospirillales</taxon>
        <taxon>Alcanivoracaceae</taxon>
        <taxon>Isoalcanivorax</taxon>
    </lineage>
</organism>
<gene>
    <name evidence="5" type="ORF">AB5I84_03300</name>
</gene>
<dbReference type="InterPro" id="IPR018060">
    <property type="entry name" value="HTH_AraC"/>
</dbReference>
<comment type="caution">
    <text evidence="5">The sequence shown here is derived from an EMBL/GenBank/DDBJ whole genome shotgun (WGS) entry which is preliminary data.</text>
</comment>
<protein>
    <submittedName>
        <fullName evidence="5">AraC family transcriptional regulator ligand-binding domain-containing protein</fullName>
    </submittedName>
</protein>
<name>A0ABV4AE97_9GAMM</name>
<dbReference type="InterPro" id="IPR032687">
    <property type="entry name" value="AraC-type_N"/>
</dbReference>
<evidence type="ECO:0000313" key="5">
    <source>
        <dbReference type="EMBL" id="MEY1661169.1"/>
    </source>
</evidence>
<keyword evidence="6" id="KW-1185">Reference proteome</keyword>
<dbReference type="Proteomes" id="UP001562065">
    <property type="component" value="Unassembled WGS sequence"/>
</dbReference>